<evidence type="ECO:0000259" key="5">
    <source>
        <dbReference type="Pfam" id="PF00501"/>
    </source>
</evidence>
<dbReference type="Gene3D" id="3.40.50.12780">
    <property type="entry name" value="N-terminal domain of ligase-like"/>
    <property type="match status" value="2"/>
</dbReference>
<dbReference type="PANTHER" id="PTHR43272:SF32">
    <property type="entry name" value="AMP-DEPENDENT SYNTHETASE_LIGASE DOMAIN-CONTAINING PROTEIN"/>
    <property type="match status" value="1"/>
</dbReference>
<evidence type="ECO:0000256" key="2">
    <source>
        <dbReference type="ARBA" id="ARBA00022832"/>
    </source>
</evidence>
<dbReference type="InterPro" id="IPR042099">
    <property type="entry name" value="ANL_N_sf"/>
</dbReference>
<dbReference type="EnsemblMetazoa" id="GMOY000845-RA">
    <property type="protein sequence ID" value="GMOY000845-PA"/>
    <property type="gene ID" value="GMOY000845"/>
</dbReference>
<keyword evidence="3" id="KW-0443">Lipid metabolism</keyword>
<dbReference type="EC" id="6.2.1.3" evidence="4"/>
<proteinExistence type="predicted"/>
<keyword evidence="2" id="KW-0276">Fatty acid metabolism</keyword>
<dbReference type="VEuPathDB" id="VectorBase:GMOY000845"/>
<reference evidence="6" key="1">
    <citation type="submission" date="2020-05" db="UniProtKB">
        <authorList>
            <consortium name="EnsemblMetazoa"/>
        </authorList>
    </citation>
    <scope>IDENTIFICATION</scope>
    <source>
        <strain evidence="6">Yale</strain>
    </source>
</reference>
<feature type="domain" description="AMP-dependent synthetase/ligase" evidence="5">
    <location>
        <begin position="40"/>
        <end position="462"/>
    </location>
</feature>
<dbReference type="Pfam" id="PF23562">
    <property type="entry name" value="AMP-binding_C_3"/>
    <property type="match status" value="2"/>
</dbReference>
<dbReference type="STRING" id="37546.A0A1B0FBD6"/>
<accession>A0A1B0FBD6</accession>
<dbReference type="Proteomes" id="UP000092444">
    <property type="component" value="Unassembled WGS sequence"/>
</dbReference>
<evidence type="ECO:0000256" key="4">
    <source>
        <dbReference type="ARBA" id="ARBA00026121"/>
    </source>
</evidence>
<dbReference type="Pfam" id="PF00501">
    <property type="entry name" value="AMP-binding"/>
    <property type="match status" value="2"/>
</dbReference>
<evidence type="ECO:0000313" key="7">
    <source>
        <dbReference type="Proteomes" id="UP000092444"/>
    </source>
</evidence>
<evidence type="ECO:0000256" key="3">
    <source>
        <dbReference type="ARBA" id="ARBA00023098"/>
    </source>
</evidence>
<dbReference type="GO" id="GO:0004467">
    <property type="term" value="F:long-chain fatty acid-CoA ligase activity"/>
    <property type="evidence" value="ECO:0007669"/>
    <property type="project" value="UniProtKB-EC"/>
</dbReference>
<feature type="domain" description="AMP-dependent synthetase/ligase" evidence="5">
    <location>
        <begin position="707"/>
        <end position="1093"/>
    </location>
</feature>
<keyword evidence="1" id="KW-0436">Ligase</keyword>
<dbReference type="PhylomeDB" id="A0A1B0FBD6"/>
<evidence type="ECO:0000313" key="6">
    <source>
        <dbReference type="EnsemblMetazoa" id="GMOY000845-PA"/>
    </source>
</evidence>
<keyword evidence="7" id="KW-1185">Reference proteome</keyword>
<dbReference type="SUPFAM" id="SSF56801">
    <property type="entry name" value="Acetyl-CoA synthetase-like"/>
    <property type="match status" value="2"/>
</dbReference>
<dbReference type="InterPro" id="IPR020845">
    <property type="entry name" value="AMP-binding_CS"/>
</dbReference>
<dbReference type="EMBL" id="CCAG010008452">
    <property type="status" value="NOT_ANNOTATED_CDS"/>
    <property type="molecule type" value="Genomic_DNA"/>
</dbReference>
<dbReference type="PROSITE" id="PS00455">
    <property type="entry name" value="AMP_BINDING"/>
    <property type="match status" value="2"/>
</dbReference>
<evidence type="ECO:0000256" key="1">
    <source>
        <dbReference type="ARBA" id="ARBA00022598"/>
    </source>
</evidence>
<protein>
    <recommendedName>
        <fullName evidence="4">long-chain-fatty-acid--CoA ligase</fullName>
        <ecNumber evidence="4">6.2.1.3</ecNumber>
    </recommendedName>
</protein>
<dbReference type="GO" id="GO:0016020">
    <property type="term" value="C:membrane"/>
    <property type="evidence" value="ECO:0007669"/>
    <property type="project" value="TreeGrafter"/>
</dbReference>
<dbReference type="InterPro" id="IPR000873">
    <property type="entry name" value="AMP-dep_synth/lig_dom"/>
</dbReference>
<sequence>MGFVRPASSYTSTSLRDPVKLRFGKEGLGLCQPQTLPEYFKQACELYSQRPALAYKNDKFENSWIYITYAEYAKQVQRVAIKLIELGLKSFDSVAILSSNCPEYFYMEMAALSIGATVAGIYLTSSSEMIYYTLNTIEASLCLADNAEQMLKVVEVKARLPKLKTVIQVKGTLDASLKNSEGYYIWPELLITSSDSNFYDELLQRQSNIAANQCALLILTSGTEGLPKAVMLSHDSVIYQTRALAEKIPYLRSQKQIFMSYLPLNHIAPQITEVFSSLEVGACVYIADPNSLKGSFLLTIKEVEPTQIFGVPRIYEKIQEHAVHLETHSSKLIRYALQWAKKTVKHCQEKKPVSKWKYWLARKIMEHLKKAMGLNKCKVLLVGGAPLSQKLKSDFENLLMPLTNIFGLSETSGVVTIAVQHQDNEQIVGQPLENIEIKIDKLNHDEEGEVCVRGRTVFMGYLNDEMKTKETIQEDGWLHTGDWGYLDEQSNLVLNGRIKELIITSGGENIPAVRMESLLRKQLPCISNALIIGDQRKYLTVLLTFKTEWDLDNDMPLDELGPDTTLWLNSLGLNYKKLSEILDGSKLKTKDYERLLKALEAGLTEVNAQALSNAQRIQYFTVLPKDFSVASGELGPTLKIKRTVILKKYNKIIDDMYEKEILMSCSVMSSVRAAVKYTSSRIQDAVKLRLEKEDLTLYKIQTIPEVFEQACKVHRDMPALAFKDVGTSNGWRYITYNEYSHQVDKAVILLLRSGVRPRTTVAILSSNCPEWLYIEMAAFKIGAVAMGIYPTSSTEAVHYKLKISEAFVCAVDTFDQMAKVHEAALHLPDLKTIIVLGDAFEYTPRQNLSYYHWSDLIDTQFTKDLEEKFLEYRKAVYANECAILIFTSGTTGMPKGVLLSHDNIITSVKKFLNFAKLDNSNLVSYLPLNHVAAQMFEAFFGLMTGSCLHFADREALKGTLIDTLIHIKPAMIFGVPRIFEKIRDQILYEKKKSHQDINSIKTKLGFENWKMCIVGAAPSDPELKRFYLDIEMPLMDAFGLSETSGGVTLNKEFNNFQTVGKPTPGLEIKINKPDKQGQGEIFLRGRSVFMGYLNNENKTQETIQADGWLRTGDLGYLDPNGCLVLKGRMKDIIVTSGGENIPPLRIEQIIKKELPCVSNAVVVGDGRKYLTVLLTFKTFVDAHSDIPLDDLSPEAVDWFKRLGYDFKYLSEVLNVAKLLQPSIYGKIIQALESGLKKANDQALCNSQKVQYFTVLPSDFSVPTGELGPTLKVKRNVVVEKNKILIDEMYSENASNKFSV</sequence>
<name>A0A1B0FBD6_GLOMM</name>
<organism evidence="6 7">
    <name type="scientific">Glossina morsitans morsitans</name>
    <name type="common">Savannah tsetse fly</name>
    <dbReference type="NCBI Taxonomy" id="37546"/>
    <lineage>
        <taxon>Eukaryota</taxon>
        <taxon>Metazoa</taxon>
        <taxon>Ecdysozoa</taxon>
        <taxon>Arthropoda</taxon>
        <taxon>Hexapoda</taxon>
        <taxon>Insecta</taxon>
        <taxon>Pterygota</taxon>
        <taxon>Neoptera</taxon>
        <taxon>Endopterygota</taxon>
        <taxon>Diptera</taxon>
        <taxon>Brachycera</taxon>
        <taxon>Muscomorpha</taxon>
        <taxon>Hippoboscoidea</taxon>
        <taxon>Glossinidae</taxon>
        <taxon>Glossina</taxon>
    </lineage>
</organism>
<dbReference type="GO" id="GO:0005783">
    <property type="term" value="C:endoplasmic reticulum"/>
    <property type="evidence" value="ECO:0007669"/>
    <property type="project" value="TreeGrafter"/>
</dbReference>
<dbReference type="PANTHER" id="PTHR43272">
    <property type="entry name" value="LONG-CHAIN-FATTY-ACID--COA LIGASE"/>
    <property type="match status" value="1"/>
</dbReference>